<proteinExistence type="predicted"/>
<dbReference type="AlphaFoldDB" id="A0AAQ0WG40"/>
<comment type="caution">
    <text evidence="1">The sequence shown here is derived from an EMBL/GenBank/DDBJ whole genome shotgun (WGS) entry which is preliminary data.</text>
</comment>
<protein>
    <submittedName>
        <fullName evidence="1">Uncharacterized protein</fullName>
    </submittedName>
</protein>
<reference evidence="1 2" key="1">
    <citation type="submission" date="2018-12" db="EMBL/GenBank/DDBJ databases">
        <title>Draft Genome Sequences Human Pathogenic Acinetobacter baumannii Strains.</title>
        <authorList>
            <person name="Madhi M."/>
            <person name="Ronco T."/>
            <person name="Olsen R.H."/>
            <person name="Hassani A."/>
        </authorList>
    </citation>
    <scope>NUCLEOTIDE SEQUENCE [LARGE SCALE GENOMIC DNA]</scope>
    <source>
        <strain evidence="1 2">AB3</strain>
    </source>
</reference>
<accession>A0AAQ0WG40</accession>
<dbReference type="EMBL" id="RXLU01000224">
    <property type="protein sequence ID" value="RTQ64104.1"/>
    <property type="molecule type" value="Genomic_DNA"/>
</dbReference>
<evidence type="ECO:0000313" key="1">
    <source>
        <dbReference type="EMBL" id="RTQ64104.1"/>
    </source>
</evidence>
<gene>
    <name evidence="1" type="ORF">EJ062_20315</name>
</gene>
<dbReference type="Proteomes" id="UP000268239">
    <property type="component" value="Unassembled WGS sequence"/>
</dbReference>
<name>A0AAQ0WG40_ACIBA</name>
<sequence length="68" mass="7753">MRHTSSGSSSSRAAKDVFISSCRNDFDFSQITPEKISKLSKLSKEYQKYFYKCDDAINNKLSADSLIY</sequence>
<organism evidence="1 2">
    <name type="scientific">Acinetobacter baumannii</name>
    <dbReference type="NCBI Taxonomy" id="470"/>
    <lineage>
        <taxon>Bacteria</taxon>
        <taxon>Pseudomonadati</taxon>
        <taxon>Pseudomonadota</taxon>
        <taxon>Gammaproteobacteria</taxon>
        <taxon>Moraxellales</taxon>
        <taxon>Moraxellaceae</taxon>
        <taxon>Acinetobacter</taxon>
        <taxon>Acinetobacter calcoaceticus/baumannii complex</taxon>
    </lineage>
</organism>
<evidence type="ECO:0000313" key="2">
    <source>
        <dbReference type="Proteomes" id="UP000268239"/>
    </source>
</evidence>